<evidence type="ECO:0008006" key="4">
    <source>
        <dbReference type="Google" id="ProtNLM"/>
    </source>
</evidence>
<feature type="transmembrane region" description="Helical" evidence="1">
    <location>
        <begin position="98"/>
        <end position="122"/>
    </location>
</feature>
<feature type="transmembrane region" description="Helical" evidence="1">
    <location>
        <begin position="174"/>
        <end position="195"/>
    </location>
</feature>
<comment type="caution">
    <text evidence="2">The sequence shown here is derived from an EMBL/GenBank/DDBJ whole genome shotgun (WGS) entry which is preliminary data.</text>
</comment>
<dbReference type="InterPro" id="IPR052728">
    <property type="entry name" value="O2_lipid_transport_reg"/>
</dbReference>
<dbReference type="Proteomes" id="UP000494165">
    <property type="component" value="Unassembled WGS sequence"/>
</dbReference>
<dbReference type="PANTHER" id="PTHR11161">
    <property type="entry name" value="O-ACYLTRANSFERASE"/>
    <property type="match status" value="1"/>
</dbReference>
<keyword evidence="3" id="KW-1185">Reference proteome</keyword>
<dbReference type="EMBL" id="CADEPI010000034">
    <property type="protein sequence ID" value="CAB3367859.1"/>
    <property type="molecule type" value="Genomic_DNA"/>
</dbReference>
<keyword evidence="1" id="KW-0812">Transmembrane</keyword>
<feature type="transmembrane region" description="Helical" evidence="1">
    <location>
        <begin position="64"/>
        <end position="86"/>
    </location>
</feature>
<accession>A0A8S1CI38</accession>
<dbReference type="OrthoDB" id="5976811at2759"/>
<evidence type="ECO:0000256" key="1">
    <source>
        <dbReference type="SAM" id="Phobius"/>
    </source>
</evidence>
<protein>
    <recommendedName>
        <fullName evidence="4">Acyltransferase 3 domain-containing protein</fullName>
    </recommendedName>
</protein>
<reference evidence="2 3" key="1">
    <citation type="submission" date="2020-04" db="EMBL/GenBank/DDBJ databases">
        <authorList>
            <person name="Alioto T."/>
            <person name="Alioto T."/>
            <person name="Gomez Garrido J."/>
        </authorList>
    </citation>
    <scope>NUCLEOTIDE SEQUENCE [LARGE SCALE GENOMIC DNA]</scope>
</reference>
<evidence type="ECO:0000313" key="2">
    <source>
        <dbReference type="EMBL" id="CAB3367859.1"/>
    </source>
</evidence>
<proteinExistence type="predicted"/>
<dbReference type="PANTHER" id="PTHR11161:SF0">
    <property type="entry name" value="O-ACYLTRANSFERASE LIKE PROTEIN"/>
    <property type="match status" value="1"/>
</dbReference>
<keyword evidence="1" id="KW-0472">Membrane</keyword>
<feature type="transmembrane region" description="Helical" evidence="1">
    <location>
        <begin position="207"/>
        <end position="229"/>
    </location>
</feature>
<feature type="transmembrane region" description="Helical" evidence="1">
    <location>
        <begin position="142"/>
        <end position="162"/>
    </location>
</feature>
<evidence type="ECO:0000313" key="3">
    <source>
        <dbReference type="Proteomes" id="UP000494165"/>
    </source>
</evidence>
<feature type="transmembrane region" description="Helical" evidence="1">
    <location>
        <begin position="20"/>
        <end position="41"/>
    </location>
</feature>
<keyword evidence="1" id="KW-1133">Transmembrane helix</keyword>
<sequence>MQLALLAPLVIYPLMKWPKYGLSAICVLTLGSVAAIFAVTYTENLPWTAQPDLEASVAERYDKIIYANTPMRASPYLIGMALGYFLSKKHHVPLPKWGVALGWFTSTAVALTVIFLILIPYSENFVQNALEAAFYASLHKPAWSLCVCWIIWACINGYGGVVNRILSWKYFVPASKLTFCGYLMHIWAILTYIALRQTPYYVSHVENLFLFGSFLILTLPYTIVLHLAVEAPTINLLRLAFKKRKSNTERAPGQDNKAIGKEA</sequence>
<name>A0A8S1CI38_9INSE</name>
<dbReference type="AlphaFoldDB" id="A0A8S1CI38"/>
<gene>
    <name evidence="2" type="ORF">CLODIP_2_CD04091</name>
</gene>
<organism evidence="2 3">
    <name type="scientific">Cloeon dipterum</name>
    <dbReference type="NCBI Taxonomy" id="197152"/>
    <lineage>
        <taxon>Eukaryota</taxon>
        <taxon>Metazoa</taxon>
        <taxon>Ecdysozoa</taxon>
        <taxon>Arthropoda</taxon>
        <taxon>Hexapoda</taxon>
        <taxon>Insecta</taxon>
        <taxon>Pterygota</taxon>
        <taxon>Palaeoptera</taxon>
        <taxon>Ephemeroptera</taxon>
        <taxon>Pisciforma</taxon>
        <taxon>Baetidae</taxon>
        <taxon>Cloeon</taxon>
    </lineage>
</organism>